<protein>
    <submittedName>
        <fullName evidence="1">Uncharacterized protein</fullName>
    </submittedName>
</protein>
<organism evidence="1 2">
    <name type="scientific">Allacma fusca</name>
    <dbReference type="NCBI Taxonomy" id="39272"/>
    <lineage>
        <taxon>Eukaryota</taxon>
        <taxon>Metazoa</taxon>
        <taxon>Ecdysozoa</taxon>
        <taxon>Arthropoda</taxon>
        <taxon>Hexapoda</taxon>
        <taxon>Collembola</taxon>
        <taxon>Symphypleona</taxon>
        <taxon>Sminthuridae</taxon>
        <taxon>Allacma</taxon>
    </lineage>
</organism>
<gene>
    <name evidence="1" type="ORF">AFUS01_LOCUS44357</name>
</gene>
<sequence>MDAEGLGINAFLDLKSMRELKLYLSTKSKQTVNVTPKRRGKEGRYDFGLGFLKIPLNQCHLQNQLIINYFLEGTYFYGNVYSLGLLQKSWTQIEHPWSPMRELSRGPRSCFGELLSPGPAASTVQDRLIQFEVGSGLT</sequence>
<evidence type="ECO:0000313" key="1">
    <source>
        <dbReference type="EMBL" id="CAG7834914.1"/>
    </source>
</evidence>
<evidence type="ECO:0000313" key="2">
    <source>
        <dbReference type="Proteomes" id="UP000708208"/>
    </source>
</evidence>
<name>A0A8J2PVN0_9HEXA</name>
<accession>A0A8J2PVN0</accession>
<keyword evidence="2" id="KW-1185">Reference proteome</keyword>
<proteinExistence type="predicted"/>
<dbReference type="Proteomes" id="UP000708208">
    <property type="component" value="Unassembled WGS sequence"/>
</dbReference>
<comment type="caution">
    <text evidence="1">The sequence shown here is derived from an EMBL/GenBank/DDBJ whole genome shotgun (WGS) entry which is preliminary data.</text>
</comment>
<dbReference type="EMBL" id="CAJVCH010570436">
    <property type="protein sequence ID" value="CAG7834914.1"/>
    <property type="molecule type" value="Genomic_DNA"/>
</dbReference>
<reference evidence="1" key="1">
    <citation type="submission" date="2021-06" db="EMBL/GenBank/DDBJ databases">
        <authorList>
            <person name="Hodson N. C."/>
            <person name="Mongue J. A."/>
            <person name="Jaron S. K."/>
        </authorList>
    </citation>
    <scope>NUCLEOTIDE SEQUENCE</scope>
</reference>
<dbReference type="AlphaFoldDB" id="A0A8J2PVN0"/>